<keyword evidence="2" id="KW-0812">Transmembrane</keyword>
<keyword evidence="4" id="KW-1185">Reference proteome</keyword>
<reference evidence="3 4" key="1">
    <citation type="submission" date="2016-10" db="EMBL/GenBank/DDBJ databases">
        <authorList>
            <person name="de Groot N.N."/>
        </authorList>
    </citation>
    <scope>NUCLEOTIDE SEQUENCE [LARGE SCALE GENOMIC DNA]</scope>
    <source>
        <strain evidence="3 4">CGMCC 1.5070</strain>
    </source>
</reference>
<protein>
    <submittedName>
        <fullName evidence="3">Uncharacterized protein</fullName>
    </submittedName>
</protein>
<dbReference type="Proteomes" id="UP000199158">
    <property type="component" value="Unassembled WGS sequence"/>
</dbReference>
<evidence type="ECO:0000313" key="4">
    <source>
        <dbReference type="Proteomes" id="UP000199158"/>
    </source>
</evidence>
<evidence type="ECO:0000256" key="2">
    <source>
        <dbReference type="SAM" id="Phobius"/>
    </source>
</evidence>
<keyword evidence="2" id="KW-1133">Transmembrane helix</keyword>
<dbReference type="AlphaFoldDB" id="A0A1H7ZZ63"/>
<keyword evidence="2" id="KW-0472">Membrane</keyword>
<proteinExistence type="predicted"/>
<accession>A0A1H7ZZ63</accession>
<dbReference type="STRING" id="474960.SAMN05216180_0992"/>
<feature type="region of interest" description="Disordered" evidence="1">
    <location>
        <begin position="29"/>
        <end position="54"/>
    </location>
</feature>
<organism evidence="3 4">
    <name type="scientific">Hydrogenoanaerobacterium saccharovorans</name>
    <dbReference type="NCBI Taxonomy" id="474960"/>
    <lineage>
        <taxon>Bacteria</taxon>
        <taxon>Bacillati</taxon>
        <taxon>Bacillota</taxon>
        <taxon>Clostridia</taxon>
        <taxon>Eubacteriales</taxon>
        <taxon>Oscillospiraceae</taxon>
        <taxon>Hydrogenoanaerobacterium</taxon>
    </lineage>
</organism>
<evidence type="ECO:0000256" key="1">
    <source>
        <dbReference type="SAM" id="MobiDB-lite"/>
    </source>
</evidence>
<sequence>MISEFFIKIVTLAIIGITATTTIQNITISPTPKPDMVESSNPFEEPNIVDGSNP</sequence>
<dbReference type="EMBL" id="FOCG01000001">
    <property type="protein sequence ID" value="SEM63536.1"/>
    <property type="molecule type" value="Genomic_DNA"/>
</dbReference>
<name>A0A1H7ZZ63_9FIRM</name>
<feature type="transmembrane region" description="Helical" evidence="2">
    <location>
        <begin position="6"/>
        <end position="26"/>
    </location>
</feature>
<evidence type="ECO:0000313" key="3">
    <source>
        <dbReference type="EMBL" id="SEM63536.1"/>
    </source>
</evidence>
<gene>
    <name evidence="3" type="ORF">SAMN05216180_0992</name>
</gene>